<dbReference type="SUPFAM" id="SSF50475">
    <property type="entry name" value="FMN-binding split barrel"/>
    <property type="match status" value="1"/>
</dbReference>
<dbReference type="InterPro" id="IPR012349">
    <property type="entry name" value="Split_barrel_FMN-bd"/>
</dbReference>
<dbReference type="Gene3D" id="2.30.110.10">
    <property type="entry name" value="Electron Transport, Fmn-binding Protein, Chain A"/>
    <property type="match status" value="1"/>
</dbReference>
<dbReference type="PANTHER" id="PTHR30466">
    <property type="entry name" value="FLAVIN REDUCTASE"/>
    <property type="match status" value="1"/>
</dbReference>
<dbReference type="AlphaFoldDB" id="A0A5C8PAD1"/>
<comment type="caution">
    <text evidence="3">The sequence shown here is derived from an EMBL/GenBank/DDBJ whole genome shotgun (WGS) entry which is preliminary data.</text>
</comment>
<accession>A0A5C8PAD1</accession>
<dbReference type="InterPro" id="IPR002563">
    <property type="entry name" value="Flavin_Rdtase-like_dom"/>
</dbReference>
<dbReference type="Pfam" id="PF01613">
    <property type="entry name" value="Flavin_Reduct"/>
    <property type="match status" value="1"/>
</dbReference>
<proteinExistence type="predicted"/>
<reference evidence="3 4" key="1">
    <citation type="submission" date="2019-06" db="EMBL/GenBank/DDBJ databases">
        <title>New taxonomy in bacterial strain CC-CFT640, isolated from vineyard.</title>
        <authorList>
            <person name="Lin S.-Y."/>
            <person name="Tsai C.-F."/>
            <person name="Young C.-C."/>
        </authorList>
    </citation>
    <scope>NUCLEOTIDE SEQUENCE [LARGE SCALE GENOMIC DNA]</scope>
    <source>
        <strain evidence="3 4">CC-CFT640</strain>
    </source>
</reference>
<evidence type="ECO:0000313" key="3">
    <source>
        <dbReference type="EMBL" id="TXL70505.1"/>
    </source>
</evidence>
<feature type="domain" description="Flavin reductase like" evidence="2">
    <location>
        <begin position="35"/>
        <end position="183"/>
    </location>
</feature>
<dbReference type="EMBL" id="VDUZ01000058">
    <property type="protein sequence ID" value="TXL70505.1"/>
    <property type="molecule type" value="Genomic_DNA"/>
</dbReference>
<dbReference type="GO" id="GO:0042602">
    <property type="term" value="F:riboflavin reductase (NADPH) activity"/>
    <property type="evidence" value="ECO:0007669"/>
    <property type="project" value="TreeGrafter"/>
</dbReference>
<dbReference type="GO" id="GO:0010181">
    <property type="term" value="F:FMN binding"/>
    <property type="evidence" value="ECO:0007669"/>
    <property type="project" value="InterPro"/>
</dbReference>
<evidence type="ECO:0000313" key="4">
    <source>
        <dbReference type="Proteomes" id="UP000321638"/>
    </source>
</evidence>
<keyword evidence="1" id="KW-0560">Oxidoreductase</keyword>
<keyword evidence="4" id="KW-1185">Reference proteome</keyword>
<dbReference type="InterPro" id="IPR050268">
    <property type="entry name" value="NADH-dep_flavin_reductase"/>
</dbReference>
<dbReference type="SMART" id="SM00903">
    <property type="entry name" value="Flavin_Reduct"/>
    <property type="match status" value="1"/>
</dbReference>
<dbReference type="PANTHER" id="PTHR30466:SF1">
    <property type="entry name" value="FMN REDUCTASE (NADH) RUTF"/>
    <property type="match status" value="1"/>
</dbReference>
<gene>
    <name evidence="3" type="ORF">FHP25_34340</name>
</gene>
<dbReference type="Proteomes" id="UP000321638">
    <property type="component" value="Unassembled WGS sequence"/>
</dbReference>
<protein>
    <submittedName>
        <fullName evidence="3">Flavin reductase family protein</fullName>
    </submittedName>
</protein>
<name>A0A5C8PAD1_9HYPH</name>
<sequence>MTAVVGPWFHDPMSTSSLQGPGRMSIDTGAFKSGMRHLAASVCLITTRHGVERGGLTATAVCSVSADPPQLLVCVNREASAHPLIVASRIFAVNVLAPCHRPIAERFAGMDGVEGDARFVDLGDWRTLATGAPVLGGCPVTFDCKVVNTTVAGTHTIVIGEIVDVCLDAAHLPLLYAQGVFIHGEHLKAAS</sequence>
<organism evidence="3 4">
    <name type="scientific">Vineibacter terrae</name>
    <dbReference type="NCBI Taxonomy" id="2586908"/>
    <lineage>
        <taxon>Bacteria</taxon>
        <taxon>Pseudomonadati</taxon>
        <taxon>Pseudomonadota</taxon>
        <taxon>Alphaproteobacteria</taxon>
        <taxon>Hyphomicrobiales</taxon>
        <taxon>Vineibacter</taxon>
    </lineage>
</organism>
<dbReference type="OrthoDB" id="9789254at2"/>
<evidence type="ECO:0000259" key="2">
    <source>
        <dbReference type="SMART" id="SM00903"/>
    </source>
</evidence>
<evidence type="ECO:0000256" key="1">
    <source>
        <dbReference type="ARBA" id="ARBA00023002"/>
    </source>
</evidence>